<accession>A0A444DWG0</accession>
<dbReference type="GO" id="GO:0005794">
    <property type="term" value="C:Golgi apparatus"/>
    <property type="evidence" value="ECO:0007669"/>
    <property type="project" value="TreeGrafter"/>
</dbReference>
<evidence type="ECO:0000256" key="2">
    <source>
        <dbReference type="ARBA" id="ARBA00004496"/>
    </source>
</evidence>
<protein>
    <submittedName>
        <fullName evidence="7">Uncharacterized protein</fullName>
    </submittedName>
</protein>
<dbReference type="EMBL" id="AMZH03001096">
    <property type="protein sequence ID" value="RRT80644.1"/>
    <property type="molecule type" value="Genomic_DNA"/>
</dbReference>
<evidence type="ECO:0000256" key="3">
    <source>
        <dbReference type="ARBA" id="ARBA00022490"/>
    </source>
</evidence>
<dbReference type="PANTHER" id="PTHR23157:SF25">
    <property type="entry name" value="GRIP AND COILED-COIL DOMAIN-CONTAINING PROTEIN 1"/>
    <property type="match status" value="1"/>
</dbReference>
<feature type="region of interest" description="Disordered" evidence="6">
    <location>
        <begin position="62"/>
        <end position="82"/>
    </location>
</feature>
<name>A0A444DWG0_ENSVE</name>
<gene>
    <name evidence="7" type="ORF">B296_00020387</name>
</gene>
<dbReference type="Gene3D" id="1.10.220.60">
    <property type="entry name" value="GRIP domain"/>
    <property type="match status" value="1"/>
</dbReference>
<dbReference type="AlphaFoldDB" id="A0A444DWG0"/>
<proteinExistence type="predicted"/>
<sequence>MLKEELRNMERSHKREGIDMTYLKNVILKLLETGEVEALLPVVGTLLQFSPEETRKCQQAYGSSGDVLSSPAASYSDASTPRSLFSRFSF</sequence>
<keyword evidence="4" id="KW-0175">Coiled coil</keyword>
<dbReference type="Pfam" id="PF01465">
    <property type="entry name" value="GRIP"/>
    <property type="match status" value="1"/>
</dbReference>
<evidence type="ECO:0000256" key="4">
    <source>
        <dbReference type="ARBA" id="ARBA00023054"/>
    </source>
</evidence>
<evidence type="ECO:0000256" key="1">
    <source>
        <dbReference type="ARBA" id="ARBA00004184"/>
    </source>
</evidence>
<dbReference type="InterPro" id="IPR000237">
    <property type="entry name" value="GRIP_dom"/>
</dbReference>
<evidence type="ECO:0000256" key="5">
    <source>
        <dbReference type="ARBA" id="ARBA00023136"/>
    </source>
</evidence>
<dbReference type="PANTHER" id="PTHR23157">
    <property type="entry name" value="GRIP AND COILED-COIL DOMAIN-CONTAINING PROTEIN 1"/>
    <property type="match status" value="1"/>
</dbReference>
<organism evidence="7 8">
    <name type="scientific">Ensete ventricosum</name>
    <name type="common">Abyssinian banana</name>
    <name type="synonym">Musa ensete</name>
    <dbReference type="NCBI Taxonomy" id="4639"/>
    <lineage>
        <taxon>Eukaryota</taxon>
        <taxon>Viridiplantae</taxon>
        <taxon>Streptophyta</taxon>
        <taxon>Embryophyta</taxon>
        <taxon>Tracheophyta</taxon>
        <taxon>Spermatophyta</taxon>
        <taxon>Magnoliopsida</taxon>
        <taxon>Liliopsida</taxon>
        <taxon>Zingiberales</taxon>
        <taxon>Musaceae</taxon>
        <taxon>Ensete</taxon>
    </lineage>
</organism>
<feature type="compositionally biased region" description="Polar residues" evidence="6">
    <location>
        <begin position="71"/>
        <end position="82"/>
    </location>
</feature>
<dbReference type="SMART" id="SM00755">
    <property type="entry name" value="Grip"/>
    <property type="match status" value="1"/>
</dbReference>
<evidence type="ECO:0000313" key="7">
    <source>
        <dbReference type="EMBL" id="RRT80644.1"/>
    </source>
</evidence>
<keyword evidence="3" id="KW-0963">Cytoplasm</keyword>
<evidence type="ECO:0000313" key="8">
    <source>
        <dbReference type="Proteomes" id="UP000287651"/>
    </source>
</evidence>
<evidence type="ECO:0000256" key="6">
    <source>
        <dbReference type="SAM" id="MobiDB-lite"/>
    </source>
</evidence>
<comment type="subcellular location">
    <subcellularLocation>
        <location evidence="2">Cytoplasm</location>
    </subcellularLocation>
    <subcellularLocation>
        <location evidence="1">Endomembrane system</location>
        <topology evidence="1">Peripheral membrane protein</topology>
    </subcellularLocation>
</comment>
<reference evidence="7 8" key="1">
    <citation type="journal article" date="2014" name="Agronomy (Basel)">
        <title>A Draft Genome Sequence for Ensete ventricosum, the Drought-Tolerant Tree Against Hunger.</title>
        <authorList>
            <person name="Harrison J."/>
            <person name="Moore K.A."/>
            <person name="Paszkiewicz K."/>
            <person name="Jones T."/>
            <person name="Grant M."/>
            <person name="Ambacheew D."/>
            <person name="Muzemil S."/>
            <person name="Studholme D.J."/>
        </authorList>
    </citation>
    <scope>NUCLEOTIDE SEQUENCE [LARGE SCALE GENOMIC DNA]</scope>
</reference>
<dbReference type="Proteomes" id="UP000287651">
    <property type="component" value="Unassembled WGS sequence"/>
</dbReference>
<keyword evidence="5" id="KW-0472">Membrane</keyword>
<comment type="caution">
    <text evidence="7">The sequence shown here is derived from an EMBL/GenBank/DDBJ whole genome shotgun (WGS) entry which is preliminary data.</text>
</comment>
<dbReference type="InterPro" id="IPR051952">
    <property type="entry name" value="Golgi-autophagy_related"/>
</dbReference>
<dbReference type="PROSITE" id="PS50913">
    <property type="entry name" value="GRIP"/>
    <property type="match status" value="1"/>
</dbReference>